<keyword evidence="2" id="KW-1185">Reference proteome</keyword>
<keyword evidence="1" id="KW-0238">DNA-binding</keyword>
<accession>A0A5B8LYF1</accession>
<reference evidence="1 2" key="1">
    <citation type="submission" date="2019-07" db="EMBL/GenBank/DDBJ databases">
        <title>Full genome sequence of Humibacter sp. WJ7-1.</title>
        <authorList>
            <person name="Im W.-T."/>
        </authorList>
    </citation>
    <scope>NUCLEOTIDE SEQUENCE [LARGE SCALE GENOMIC DNA]</scope>
    <source>
        <strain evidence="1 2">WJ7-1</strain>
    </source>
</reference>
<dbReference type="AlphaFoldDB" id="A0A5B8LYF1"/>
<dbReference type="KEGG" id="huw:FPZ11_00865"/>
<evidence type="ECO:0000313" key="1">
    <source>
        <dbReference type="EMBL" id="QDZ13548.1"/>
    </source>
</evidence>
<proteinExistence type="predicted"/>
<name>A0A5B8LYF1_9MICO</name>
<evidence type="ECO:0000313" key="2">
    <source>
        <dbReference type="Proteomes" id="UP000320216"/>
    </source>
</evidence>
<gene>
    <name evidence="1" type="ORF">FPZ11_00865</name>
</gene>
<dbReference type="Proteomes" id="UP000320216">
    <property type="component" value="Chromosome"/>
</dbReference>
<dbReference type="OrthoDB" id="5184241at2"/>
<dbReference type="RefSeq" id="WP_146317579.1">
    <property type="nucleotide sequence ID" value="NZ_CP042305.1"/>
</dbReference>
<dbReference type="EMBL" id="CP042305">
    <property type="protein sequence ID" value="QDZ13548.1"/>
    <property type="molecule type" value="Genomic_DNA"/>
</dbReference>
<protein>
    <submittedName>
        <fullName evidence="1">DNA-binding protein</fullName>
    </submittedName>
</protein>
<sequence>MFVITADQVDSRNRADVVAETQASLQTRFGSALVLPVDRNAGDEVQLVTDDARTALDIVLALDRTNDWSIGVGCGAVREPLPDSARAATGPAFFAARDAVQSAKKRQLRFAIRSGAESEREPASDLEALTDLLLTVRGRRSAAGWELYDLLLTGITQREAAERLGISEPAVSSRARAAGIHPEASSTPAIARLMNDLDTRSVEGAPA</sequence>
<dbReference type="GO" id="GO:0003677">
    <property type="term" value="F:DNA binding"/>
    <property type="evidence" value="ECO:0007669"/>
    <property type="project" value="UniProtKB-KW"/>
</dbReference>
<organism evidence="1 2">
    <name type="scientific">Humibacter ginsenosidimutans</name>
    <dbReference type="NCBI Taxonomy" id="2599293"/>
    <lineage>
        <taxon>Bacteria</taxon>
        <taxon>Bacillati</taxon>
        <taxon>Actinomycetota</taxon>
        <taxon>Actinomycetes</taxon>
        <taxon>Micrococcales</taxon>
        <taxon>Microbacteriaceae</taxon>
        <taxon>Humibacter</taxon>
    </lineage>
</organism>